<proteinExistence type="predicted"/>
<feature type="region of interest" description="Disordered" evidence="1">
    <location>
        <begin position="435"/>
        <end position="500"/>
    </location>
</feature>
<sequence>MFSYRKAQPKESETEKLLNTGDVTLEKLLACPDIANAYRNNNPKLLGYLLKEEHVQELYDIIISSKERSTHKTIISLFQTNNTDLHRVFADSIPLSQYAFKSLDHEKTENGCYAAGTMSRILSRAMDMWSVETHQVFRYSEILYGVVITNIDQTCVYYTVQDLISSDSHPLGLFIWCLFTSIAGEEFIQNDLNGKRPRIIFNNNNKYILPNFHKELNESNDAEKIAVLGMKLKKSLELLYLFFKKKKDDRKYNDLREFVLKYITSIFDNEKEFTPLHLQLARELGQNNEFQNKVISKLQNIIEVQISENSISHDACQYIDQCLGYLTKFANSIPTEVFLNITISLLDDRFTQFTLLNLVEFVRRFFKTEREDIKQALETIDKLIIYGWNVFTFEDNQALESPEQAAENKLEGECLLLKSIIFDLWKAAHLPNAATQSTKETQYADDFENPDEDADNDFMKSQYGGSYGSSNDDDDSNEEKKSAKEIQNSVTPWSQNELADHQNDQFVNDIKIWFETEYLMSVTDTEPSQNQLRLDQQFPNVTQEIMDSINHYRWGKKLPIITNEVQPPVIVNPSEQPSGENDQAASPTTENEESHEPSTGESLEPTEDNAGEAVPEDQQ</sequence>
<dbReference type="Proteomes" id="UP001470230">
    <property type="component" value="Unassembled WGS sequence"/>
</dbReference>
<feature type="region of interest" description="Disordered" evidence="1">
    <location>
        <begin position="567"/>
        <end position="619"/>
    </location>
</feature>
<feature type="compositionally biased region" description="Polar residues" evidence="1">
    <location>
        <begin position="485"/>
        <end position="497"/>
    </location>
</feature>
<comment type="caution">
    <text evidence="2">The sequence shown here is derived from an EMBL/GenBank/DDBJ whole genome shotgun (WGS) entry which is preliminary data.</text>
</comment>
<keyword evidence="3" id="KW-1185">Reference proteome</keyword>
<name>A0ABR2KFE0_9EUKA</name>
<protein>
    <recommendedName>
        <fullName evidence="4">MIF4G domain-containing protein</fullName>
    </recommendedName>
</protein>
<feature type="compositionally biased region" description="Polar residues" evidence="1">
    <location>
        <begin position="573"/>
        <end position="589"/>
    </location>
</feature>
<evidence type="ECO:0000313" key="3">
    <source>
        <dbReference type="Proteomes" id="UP001470230"/>
    </source>
</evidence>
<evidence type="ECO:0000256" key="1">
    <source>
        <dbReference type="SAM" id="MobiDB-lite"/>
    </source>
</evidence>
<dbReference type="EMBL" id="JAPFFF010000005">
    <property type="protein sequence ID" value="KAK8889822.1"/>
    <property type="molecule type" value="Genomic_DNA"/>
</dbReference>
<feature type="compositionally biased region" description="Acidic residues" evidence="1">
    <location>
        <begin position="443"/>
        <end position="456"/>
    </location>
</feature>
<evidence type="ECO:0008006" key="4">
    <source>
        <dbReference type="Google" id="ProtNLM"/>
    </source>
</evidence>
<reference evidence="2 3" key="1">
    <citation type="submission" date="2024-04" db="EMBL/GenBank/DDBJ databases">
        <title>Tritrichomonas musculus Genome.</title>
        <authorList>
            <person name="Alves-Ferreira E."/>
            <person name="Grigg M."/>
            <person name="Lorenzi H."/>
            <person name="Galac M."/>
        </authorList>
    </citation>
    <scope>NUCLEOTIDE SEQUENCE [LARGE SCALE GENOMIC DNA]</scope>
    <source>
        <strain evidence="2 3">EAF2021</strain>
    </source>
</reference>
<feature type="compositionally biased region" description="Acidic residues" evidence="1">
    <location>
        <begin position="604"/>
        <end position="619"/>
    </location>
</feature>
<gene>
    <name evidence="2" type="ORF">M9Y10_034576</name>
</gene>
<evidence type="ECO:0000313" key="2">
    <source>
        <dbReference type="EMBL" id="KAK8889822.1"/>
    </source>
</evidence>
<accession>A0ABR2KFE0</accession>
<organism evidence="2 3">
    <name type="scientific">Tritrichomonas musculus</name>
    <dbReference type="NCBI Taxonomy" id="1915356"/>
    <lineage>
        <taxon>Eukaryota</taxon>
        <taxon>Metamonada</taxon>
        <taxon>Parabasalia</taxon>
        <taxon>Tritrichomonadida</taxon>
        <taxon>Tritrichomonadidae</taxon>
        <taxon>Tritrichomonas</taxon>
    </lineage>
</organism>